<dbReference type="Proteomes" id="UP000265618">
    <property type="component" value="Unassembled WGS sequence"/>
</dbReference>
<dbReference type="AlphaFoldDB" id="A0A391P339"/>
<protein>
    <submittedName>
        <fullName evidence="2">Uncharacterized protein</fullName>
    </submittedName>
</protein>
<feature type="non-terminal residue" evidence="2">
    <location>
        <position position="72"/>
    </location>
</feature>
<proteinExistence type="predicted"/>
<reference evidence="2 3" key="2">
    <citation type="journal article" date="2018" name="PLoS ONE">
        <title>The draft genome of Kipferlia bialata reveals reductive genome evolution in fornicate parasites.</title>
        <authorList>
            <person name="Tanifuji G."/>
            <person name="Takabayashi S."/>
            <person name="Kume K."/>
            <person name="Takagi M."/>
            <person name="Nakayama T."/>
            <person name="Kamikawa R."/>
            <person name="Inagaki Y."/>
            <person name="Hashimoto T."/>
        </authorList>
    </citation>
    <scope>NUCLEOTIDE SEQUENCE [LARGE SCALE GENOMIC DNA]</scope>
    <source>
        <strain evidence="2">NY0173</strain>
    </source>
</reference>
<evidence type="ECO:0000313" key="2">
    <source>
        <dbReference type="EMBL" id="GCA62862.1"/>
    </source>
</evidence>
<name>A0A391P339_9EUKA</name>
<evidence type="ECO:0000313" key="1">
    <source>
        <dbReference type="EMBL" id="GCA62775.1"/>
    </source>
</evidence>
<gene>
    <name evidence="1" type="ORF">KIPB_005739</name>
    <name evidence="2" type="ORF">KIPB_006243</name>
</gene>
<accession>A0A391P339</accession>
<sequence length="72" mass="7773">MPVWRSTPLSRLEGVAAMEGPPSAGRMCYRVWLCLPEGMERRGISIAYAPRIELGLGKGPGCEMVETALIGP</sequence>
<organism evidence="2 3">
    <name type="scientific">Kipferlia bialata</name>
    <dbReference type="NCBI Taxonomy" id="797122"/>
    <lineage>
        <taxon>Eukaryota</taxon>
        <taxon>Metamonada</taxon>
        <taxon>Carpediemonas-like organisms</taxon>
        <taxon>Kipferlia</taxon>
    </lineage>
</organism>
<comment type="caution">
    <text evidence="2">The sequence shown here is derived from an EMBL/GenBank/DDBJ whole genome shotgun (WGS) entry which is preliminary data.</text>
</comment>
<dbReference type="EMBL" id="BDIP01001378">
    <property type="protein sequence ID" value="GCA62775.1"/>
    <property type="molecule type" value="Genomic_DNA"/>
</dbReference>
<reference evidence="2" key="1">
    <citation type="submission" date="2016-10" db="EMBL/GenBank/DDBJ databases">
        <authorList>
            <person name="Tanifuji G."/>
            <person name="Kume K."/>
            <person name="Nakayama T."/>
            <person name="Takabayashi S."/>
            <person name="Hashimoto T."/>
        </authorList>
    </citation>
    <scope>NUCLEOTIDE SEQUENCE</scope>
    <source>
        <strain evidence="2">NY0173</strain>
    </source>
</reference>
<dbReference type="EMBL" id="BDIP01001582">
    <property type="protein sequence ID" value="GCA62862.1"/>
    <property type="molecule type" value="Genomic_DNA"/>
</dbReference>
<evidence type="ECO:0000313" key="3">
    <source>
        <dbReference type="Proteomes" id="UP000265618"/>
    </source>
</evidence>
<keyword evidence="3" id="KW-1185">Reference proteome</keyword>